<dbReference type="InterPro" id="IPR002577">
    <property type="entry name" value="HTH_HxlR"/>
</dbReference>
<reference evidence="5 6" key="1">
    <citation type="submission" date="2019-10" db="EMBL/GenBank/DDBJ databases">
        <title>Whole genome shotgun sequence of Acrocarpospora pleiomorpha NBRC 16267.</title>
        <authorList>
            <person name="Ichikawa N."/>
            <person name="Kimura A."/>
            <person name="Kitahashi Y."/>
            <person name="Komaki H."/>
            <person name="Oguchi A."/>
        </authorList>
    </citation>
    <scope>NUCLEOTIDE SEQUENCE [LARGE SCALE GENOMIC DNA]</scope>
    <source>
        <strain evidence="5 6">NBRC 16267</strain>
    </source>
</reference>
<dbReference type="AlphaFoldDB" id="A0A5M3Y0J2"/>
<dbReference type="PANTHER" id="PTHR33204">
    <property type="entry name" value="TRANSCRIPTIONAL REGULATOR, MARR FAMILY"/>
    <property type="match status" value="1"/>
</dbReference>
<dbReference type="CDD" id="cd00090">
    <property type="entry name" value="HTH_ARSR"/>
    <property type="match status" value="1"/>
</dbReference>
<evidence type="ECO:0000256" key="3">
    <source>
        <dbReference type="ARBA" id="ARBA00023163"/>
    </source>
</evidence>
<dbReference type="Pfam" id="PF01638">
    <property type="entry name" value="HxlR"/>
    <property type="match status" value="1"/>
</dbReference>
<evidence type="ECO:0000259" key="4">
    <source>
        <dbReference type="PROSITE" id="PS51118"/>
    </source>
</evidence>
<keyword evidence="6" id="KW-1185">Reference proteome</keyword>
<dbReference type="Gene3D" id="1.10.10.10">
    <property type="entry name" value="Winged helix-like DNA-binding domain superfamily/Winged helix DNA-binding domain"/>
    <property type="match status" value="1"/>
</dbReference>
<dbReference type="InterPro" id="IPR036388">
    <property type="entry name" value="WH-like_DNA-bd_sf"/>
</dbReference>
<protein>
    <submittedName>
        <fullName evidence="5">Transcriptional regulator</fullName>
    </submittedName>
</protein>
<dbReference type="GO" id="GO:0003677">
    <property type="term" value="F:DNA binding"/>
    <property type="evidence" value="ECO:0007669"/>
    <property type="project" value="UniProtKB-KW"/>
</dbReference>
<organism evidence="5 6">
    <name type="scientific">Acrocarpospora pleiomorpha</name>
    <dbReference type="NCBI Taxonomy" id="90975"/>
    <lineage>
        <taxon>Bacteria</taxon>
        <taxon>Bacillati</taxon>
        <taxon>Actinomycetota</taxon>
        <taxon>Actinomycetes</taxon>
        <taxon>Streptosporangiales</taxon>
        <taxon>Streptosporangiaceae</taxon>
        <taxon>Acrocarpospora</taxon>
    </lineage>
</organism>
<dbReference type="SUPFAM" id="SSF46785">
    <property type="entry name" value="Winged helix' DNA-binding domain"/>
    <property type="match status" value="1"/>
</dbReference>
<sequence length="134" mass="14990">MVSDSGEWPTLGGMVLNPYAKGCPTRRILDRIGDRWTVLVIGALGERTCRFSELARRIEGVSQKMLTQTLRELERDGLVTRRAYPEVPLRVEYSLTEAGDSLRGPLKALEQWSITHLGGIMEARAAYNDRAGDE</sequence>
<evidence type="ECO:0000313" key="6">
    <source>
        <dbReference type="Proteomes" id="UP000377595"/>
    </source>
</evidence>
<dbReference type="InterPro" id="IPR036390">
    <property type="entry name" value="WH_DNA-bd_sf"/>
</dbReference>
<keyword evidence="1" id="KW-0805">Transcription regulation</keyword>
<accession>A0A5M3Y0J2</accession>
<feature type="domain" description="HTH hxlR-type" evidence="4">
    <location>
        <begin position="23"/>
        <end position="121"/>
    </location>
</feature>
<name>A0A5M3Y0J2_9ACTN</name>
<gene>
    <name evidence="5" type="ORF">Aple_097110</name>
</gene>
<proteinExistence type="predicted"/>
<comment type="caution">
    <text evidence="5">The sequence shown here is derived from an EMBL/GenBank/DDBJ whole genome shotgun (WGS) entry which is preliminary data.</text>
</comment>
<dbReference type="PROSITE" id="PS51118">
    <property type="entry name" value="HTH_HXLR"/>
    <property type="match status" value="1"/>
</dbReference>
<dbReference type="EMBL" id="BLAF01000098">
    <property type="protein sequence ID" value="GES26812.1"/>
    <property type="molecule type" value="Genomic_DNA"/>
</dbReference>
<dbReference type="Proteomes" id="UP000377595">
    <property type="component" value="Unassembled WGS sequence"/>
</dbReference>
<keyword evidence="3" id="KW-0804">Transcription</keyword>
<evidence type="ECO:0000256" key="2">
    <source>
        <dbReference type="ARBA" id="ARBA00023125"/>
    </source>
</evidence>
<dbReference type="PANTHER" id="PTHR33204:SF39">
    <property type="entry name" value="TRANSCRIPTIONAL REGULATORY PROTEIN"/>
    <property type="match status" value="1"/>
</dbReference>
<dbReference type="InterPro" id="IPR011991">
    <property type="entry name" value="ArsR-like_HTH"/>
</dbReference>
<evidence type="ECO:0000313" key="5">
    <source>
        <dbReference type="EMBL" id="GES26812.1"/>
    </source>
</evidence>
<evidence type="ECO:0000256" key="1">
    <source>
        <dbReference type="ARBA" id="ARBA00023015"/>
    </source>
</evidence>
<keyword evidence="2" id="KW-0238">DNA-binding</keyword>